<feature type="region of interest" description="Disordered" evidence="17">
    <location>
        <begin position="239"/>
        <end position="265"/>
    </location>
</feature>
<comment type="similarity">
    <text evidence="4">In the N-terminal section; belongs to the TrpA family.</text>
</comment>
<dbReference type="InterPro" id="IPR018204">
    <property type="entry name" value="Trp_synthase_alpha_AS"/>
</dbReference>
<evidence type="ECO:0000259" key="18">
    <source>
        <dbReference type="Pfam" id="PF00291"/>
    </source>
</evidence>
<dbReference type="PANTHER" id="PTHR48077">
    <property type="entry name" value="TRYPTOPHAN SYNTHASE-RELATED"/>
    <property type="match status" value="1"/>
</dbReference>
<dbReference type="GO" id="GO:0005737">
    <property type="term" value="C:cytoplasm"/>
    <property type="evidence" value="ECO:0007669"/>
    <property type="project" value="TreeGrafter"/>
</dbReference>
<evidence type="ECO:0000256" key="12">
    <source>
        <dbReference type="ARBA" id="ARBA00023239"/>
    </source>
</evidence>
<organism evidence="19 20">
    <name type="scientific">Agrocybe pediades</name>
    <dbReference type="NCBI Taxonomy" id="84607"/>
    <lineage>
        <taxon>Eukaryota</taxon>
        <taxon>Fungi</taxon>
        <taxon>Dikarya</taxon>
        <taxon>Basidiomycota</taxon>
        <taxon>Agaricomycotina</taxon>
        <taxon>Agaricomycetes</taxon>
        <taxon>Agaricomycetidae</taxon>
        <taxon>Agaricales</taxon>
        <taxon>Agaricineae</taxon>
        <taxon>Strophariaceae</taxon>
        <taxon>Agrocybe</taxon>
    </lineage>
</organism>
<dbReference type="InterPro" id="IPR037171">
    <property type="entry name" value="NagB/RpiA_transferase-like"/>
</dbReference>
<comment type="pathway">
    <text evidence="2 15">Amino-acid biosynthesis; L-tryptophan biosynthesis; L-tryptophan from chorismate: step 5/5.</text>
</comment>
<keyword evidence="8 14" id="KW-0028">Amino-acid biosynthesis</keyword>
<name>A0A8H4QP14_9AGAR</name>
<reference evidence="19 20" key="1">
    <citation type="submission" date="2019-12" db="EMBL/GenBank/DDBJ databases">
        <authorList>
            <person name="Floudas D."/>
            <person name="Bentzer J."/>
            <person name="Ahren D."/>
            <person name="Johansson T."/>
            <person name="Persson P."/>
            <person name="Tunlid A."/>
        </authorList>
    </citation>
    <scope>NUCLEOTIDE SEQUENCE [LARGE SCALE GENOMIC DNA]</scope>
    <source>
        <strain evidence="19 20">CBS 102.39</strain>
    </source>
</reference>
<comment type="catalytic activity">
    <reaction evidence="13 15">
        <text>(1S,2R)-1-C-(indol-3-yl)glycerol 3-phosphate + L-serine = D-glyceraldehyde 3-phosphate + L-tryptophan + H2O</text>
        <dbReference type="Rhea" id="RHEA:10532"/>
        <dbReference type="ChEBI" id="CHEBI:15377"/>
        <dbReference type="ChEBI" id="CHEBI:33384"/>
        <dbReference type="ChEBI" id="CHEBI:57912"/>
        <dbReference type="ChEBI" id="CHEBI:58866"/>
        <dbReference type="ChEBI" id="CHEBI:59776"/>
        <dbReference type="EC" id="4.2.1.20"/>
    </reaction>
</comment>
<dbReference type="InterPro" id="IPR023026">
    <property type="entry name" value="Trp_synth_beta/beta-like"/>
</dbReference>
<dbReference type="CDD" id="cd06446">
    <property type="entry name" value="Trp-synth_B"/>
    <property type="match status" value="1"/>
</dbReference>
<dbReference type="InterPro" id="IPR006653">
    <property type="entry name" value="Trp_synth_b_CS"/>
</dbReference>
<dbReference type="NCBIfam" id="TIGR00263">
    <property type="entry name" value="trpB"/>
    <property type="match status" value="1"/>
</dbReference>
<evidence type="ECO:0000313" key="19">
    <source>
        <dbReference type="EMBL" id="KAF4614702.1"/>
    </source>
</evidence>
<protein>
    <recommendedName>
        <fullName evidence="7 15">Tryptophan synthase</fullName>
        <ecNumber evidence="6 15">4.2.1.20</ecNumber>
    </recommendedName>
</protein>
<dbReference type="Pfam" id="PF01008">
    <property type="entry name" value="IF-2B"/>
    <property type="match status" value="1"/>
</dbReference>
<dbReference type="EC" id="4.2.1.20" evidence="6 15"/>
<proteinExistence type="inferred from homology"/>
<dbReference type="Proteomes" id="UP000521872">
    <property type="component" value="Unassembled WGS sequence"/>
</dbReference>
<evidence type="ECO:0000256" key="10">
    <source>
        <dbReference type="ARBA" id="ARBA00022898"/>
    </source>
</evidence>
<dbReference type="InterPro" id="IPR002028">
    <property type="entry name" value="Trp_synthase_suA"/>
</dbReference>
<dbReference type="FunFam" id="3.40.50.1100:FF:000001">
    <property type="entry name" value="Tryptophan synthase beta chain"/>
    <property type="match status" value="1"/>
</dbReference>
<dbReference type="Gene3D" id="3.40.50.1100">
    <property type="match status" value="2"/>
</dbReference>
<dbReference type="UniPathway" id="UPA00035">
    <property type="reaction ID" value="UER00044"/>
</dbReference>
<dbReference type="Pfam" id="PF00290">
    <property type="entry name" value="Trp_syntA"/>
    <property type="match status" value="1"/>
</dbReference>
<keyword evidence="11 15" id="KW-0057">Aromatic amino acid biosynthesis</keyword>
<comment type="similarity">
    <text evidence="3">In the C-terminal section; belongs to the TrpB family.</text>
</comment>
<evidence type="ECO:0000256" key="9">
    <source>
        <dbReference type="ARBA" id="ARBA00022822"/>
    </source>
</evidence>
<evidence type="ECO:0000256" key="14">
    <source>
        <dbReference type="RuleBase" id="RU003657"/>
    </source>
</evidence>
<dbReference type="SUPFAM" id="SSF100950">
    <property type="entry name" value="NagB/RpiA/CoA transferase-like"/>
    <property type="match status" value="1"/>
</dbReference>
<evidence type="ECO:0000256" key="2">
    <source>
        <dbReference type="ARBA" id="ARBA00004733"/>
    </source>
</evidence>
<evidence type="ECO:0000313" key="20">
    <source>
        <dbReference type="Proteomes" id="UP000521872"/>
    </source>
</evidence>
<dbReference type="PROSITE" id="PS00168">
    <property type="entry name" value="TRP_SYNTHASE_BETA"/>
    <property type="match status" value="1"/>
</dbReference>
<dbReference type="HAMAP" id="MF_00133">
    <property type="entry name" value="Trp_synth_beta"/>
    <property type="match status" value="1"/>
</dbReference>
<comment type="similarity">
    <text evidence="14">Belongs to the HisA/HisF family.</text>
</comment>
<dbReference type="InterPro" id="IPR006062">
    <property type="entry name" value="His_biosynth"/>
</dbReference>
<dbReference type="SUPFAM" id="SSF53686">
    <property type="entry name" value="Tryptophan synthase beta subunit-like PLP-dependent enzymes"/>
    <property type="match status" value="1"/>
</dbReference>
<evidence type="ECO:0000256" key="13">
    <source>
        <dbReference type="ARBA" id="ARBA00049047"/>
    </source>
</evidence>
<evidence type="ECO:0000256" key="8">
    <source>
        <dbReference type="ARBA" id="ARBA00022605"/>
    </source>
</evidence>
<evidence type="ECO:0000256" key="4">
    <source>
        <dbReference type="ARBA" id="ARBA00006095"/>
    </source>
</evidence>
<dbReference type="Gene3D" id="3.20.20.70">
    <property type="entry name" value="Aldolase class I"/>
    <property type="match status" value="2"/>
</dbReference>
<dbReference type="PANTHER" id="PTHR48077:SF3">
    <property type="entry name" value="TRYPTOPHAN SYNTHASE"/>
    <property type="match status" value="1"/>
</dbReference>
<evidence type="ECO:0000256" key="5">
    <source>
        <dbReference type="ARBA" id="ARBA00007251"/>
    </source>
</evidence>
<dbReference type="InterPro" id="IPR036052">
    <property type="entry name" value="TrpB-like_PALP_sf"/>
</dbReference>
<gene>
    <name evidence="19" type="ORF">D9613_002649</name>
</gene>
<dbReference type="SUPFAM" id="SSF51366">
    <property type="entry name" value="Ribulose-phoshate binding barrel"/>
    <property type="match status" value="1"/>
</dbReference>
<dbReference type="Pfam" id="PF00977">
    <property type="entry name" value="His_biosynth"/>
    <property type="match status" value="1"/>
</dbReference>
<evidence type="ECO:0000256" key="15">
    <source>
        <dbReference type="RuleBase" id="RU003663"/>
    </source>
</evidence>
<evidence type="ECO:0000256" key="3">
    <source>
        <dbReference type="ARBA" id="ARBA00005761"/>
    </source>
</evidence>
<dbReference type="InterPro" id="IPR013785">
    <property type="entry name" value="Aldolase_TIM"/>
</dbReference>
<keyword evidence="9 15" id="KW-0822">Tryptophan biosynthesis</keyword>
<dbReference type="FunFam" id="3.40.50.1100:FF:000004">
    <property type="entry name" value="Tryptophan synthase beta chain"/>
    <property type="match status" value="1"/>
</dbReference>
<dbReference type="Pfam" id="PF00291">
    <property type="entry name" value="PALP"/>
    <property type="match status" value="1"/>
</dbReference>
<keyword evidence="12 15" id="KW-0456">Lyase</keyword>
<dbReference type="GO" id="GO:0004834">
    <property type="term" value="F:tryptophan synthase activity"/>
    <property type="evidence" value="ECO:0007669"/>
    <property type="project" value="UniProtKB-EC"/>
</dbReference>
<dbReference type="AlphaFoldDB" id="A0A8H4QP14"/>
<dbReference type="CDD" id="cd04724">
    <property type="entry name" value="Tryptophan_synthase_alpha"/>
    <property type="match status" value="1"/>
</dbReference>
<feature type="region of interest" description="Disordered" evidence="17">
    <location>
        <begin position="804"/>
        <end position="834"/>
    </location>
</feature>
<evidence type="ECO:0000256" key="11">
    <source>
        <dbReference type="ARBA" id="ARBA00023141"/>
    </source>
</evidence>
<evidence type="ECO:0000256" key="17">
    <source>
        <dbReference type="SAM" id="MobiDB-lite"/>
    </source>
</evidence>
<dbReference type="EMBL" id="JAACJL010000044">
    <property type="protein sequence ID" value="KAF4614702.1"/>
    <property type="molecule type" value="Genomic_DNA"/>
</dbReference>
<dbReference type="Gene3D" id="3.40.50.10470">
    <property type="entry name" value="Translation initiation factor eif-2b, domain 2"/>
    <property type="match status" value="1"/>
</dbReference>
<comment type="caution">
    <text evidence="19">The sequence shown here is derived from an EMBL/GenBank/DDBJ whole genome shotgun (WGS) entry which is preliminary data.</text>
</comment>
<dbReference type="PROSITE" id="PS00167">
    <property type="entry name" value="TRP_SYNTHASE_ALPHA"/>
    <property type="match status" value="1"/>
</dbReference>
<keyword evidence="10 15" id="KW-0663">Pyridoxal phosphate</keyword>
<comment type="similarity">
    <text evidence="5 16">Belongs to the eIF-2B alpha/beta/delta subunits family.</text>
</comment>
<dbReference type="NCBIfam" id="TIGR00262">
    <property type="entry name" value="trpA"/>
    <property type="match status" value="1"/>
</dbReference>
<dbReference type="InterPro" id="IPR011060">
    <property type="entry name" value="RibuloseP-bd_barrel"/>
</dbReference>
<evidence type="ECO:0000256" key="6">
    <source>
        <dbReference type="ARBA" id="ARBA00012043"/>
    </source>
</evidence>
<evidence type="ECO:0000256" key="1">
    <source>
        <dbReference type="ARBA" id="ARBA00001933"/>
    </source>
</evidence>
<dbReference type="InterPro" id="IPR042529">
    <property type="entry name" value="IF_2B-like_C"/>
</dbReference>
<dbReference type="InterPro" id="IPR001926">
    <property type="entry name" value="TrpB-like_PALP"/>
</dbReference>
<dbReference type="InterPro" id="IPR006654">
    <property type="entry name" value="Trp_synth_beta"/>
</dbReference>
<keyword evidence="14" id="KW-0368">Histidine biosynthesis</keyword>
<sequence>MEALKNVFELKAKQNATAFVTFVTAGYPRPEDTVPILLAMEAGGADIIELGVPFSDPIADGPVIQETNTVALEHAVDYITVLGQLKEVRSKGLKAPMLLMGYYNPLLAYGEDRAIQDAAEAGANGFIMVDLPPEEAIAFREKCAKANLSYMGTTGSSEKVAMNKTLPDIIARIREYTSVPLAVGFGVATREHFNTVADAGADAVVVGSKLVNIIKNSPKADVGKNVEAYCREITQKGEPARVRSPPVPRLSTPELNAGKTGPPVVNTASEPSVLPARFGQFGGQYVPEALVDCLAELEEAHKSAMADPEFHKELRAHFGYMNRPSQIYLAENLTKLAGGAKIWLKREDLNHTGSHKINNAMGQILLARRIGKTRIIAETGAGQHGVATATACAKFGMECVIYMGAEDVRRQALNVFRIEMLGAKVIPVHSGSRTLKDAVNEAFRDWVTNLSTTHYLVGSAIGPHPFPTLVRDFQKVIGEEIKAQMQAVRGKLPDVVVACVGGGSNAIGTFYDFINDKNVKLIGVEAGGEGTDGDRHSATLSMGQPGVLHGVRTYILQDKAGQIVETHSISAGLDYPGVGPEHAWLKDSGRAEYTVATDEEALRGFRLLTQKEGIIPALESSHAIWKAFEIAKTMSPDQDLVVCLSGRGDKDVEQISELLPKWADKLDWHVSPRHLPHNIQAMVSEPRNAVAHRGVDILASKLRRRRLAITRQIVGSRATALETLLVLRQVIAKARFSNLEQLVTIIRSVGRTLVEAQPKEHSVGNTVRKVLHHIREEYHAATRGSSTTAAKPTAFSISKFVLQGQPRKHVAPQKNESSGTLRENDPDDPDSFARGLKPVLMEAIQDVLDELETVYDNISKNAKDHIHSDEIILTLGMSKTVEAFLKSAAHKPHRREQIAFLSDIPPLLIALAVPRRYDGREMASSLSSSGISTFLVPDSSIFALMSRVNKVILGAHVILANGGMFAVSGSLMAATAARAHSTPVVVCAGQFKLTPLWNLYHEYGASDFGNPSDVLGFENGDLVDKVDVVNPYYDYVQPELIVTYITNELLKETYDDEDNEL</sequence>
<keyword evidence="20" id="KW-1185">Reference proteome</keyword>
<accession>A0A8H4QP14</accession>
<comment type="cofactor">
    <cofactor evidence="1 15">
        <name>pyridoxal 5'-phosphate</name>
        <dbReference type="ChEBI" id="CHEBI:597326"/>
    </cofactor>
</comment>
<dbReference type="HAMAP" id="MF_00131">
    <property type="entry name" value="Trp_synth_alpha"/>
    <property type="match status" value="1"/>
</dbReference>
<dbReference type="InterPro" id="IPR000649">
    <property type="entry name" value="IF-2B-related"/>
</dbReference>
<evidence type="ECO:0000256" key="7">
    <source>
        <dbReference type="ARBA" id="ARBA00018724"/>
    </source>
</evidence>
<dbReference type="GO" id="GO:0000105">
    <property type="term" value="P:L-histidine biosynthetic process"/>
    <property type="evidence" value="ECO:0007669"/>
    <property type="project" value="UniProtKB-KW"/>
</dbReference>
<evidence type="ECO:0000256" key="16">
    <source>
        <dbReference type="RuleBase" id="RU003814"/>
    </source>
</evidence>
<feature type="domain" description="Tryptophan synthase beta chain-like PALP" evidence="18">
    <location>
        <begin position="323"/>
        <end position="646"/>
    </location>
</feature>